<dbReference type="SMART" id="SM00646">
    <property type="entry name" value="Ami_3"/>
    <property type="match status" value="1"/>
</dbReference>
<feature type="domain" description="MurNAc-LAA" evidence="5">
    <location>
        <begin position="105"/>
        <end position="239"/>
    </location>
</feature>
<dbReference type="Gene3D" id="2.10.270.10">
    <property type="entry name" value="Cholin Binding"/>
    <property type="match status" value="5"/>
</dbReference>
<dbReference type="SUPFAM" id="SSF53187">
    <property type="entry name" value="Zn-dependent exopeptidases"/>
    <property type="match status" value="1"/>
</dbReference>
<accession>A0AAV5AZW5</accession>
<reference evidence="6" key="1">
    <citation type="journal article" date="2022" name="Int. J. Syst. Evol. Microbiol.">
        <title>Granulimonas faecalis gen. nov., sp. nov., and Leptogranulimonas caecicola gen. nov., sp. nov., novel lactate-producing Atopobiaceae bacteria isolated from mouse intestines, and an emended description of the family Atopobiaceae.</title>
        <authorList>
            <person name="Morinaga K."/>
            <person name="Kusada H."/>
            <person name="Sakamoto S."/>
            <person name="Murakami T."/>
            <person name="Toyoda A."/>
            <person name="Mori H."/>
            <person name="Meng X.Y."/>
            <person name="Takashino M."/>
            <person name="Murotomi K."/>
            <person name="Tamaki H."/>
        </authorList>
    </citation>
    <scope>NUCLEOTIDE SEQUENCE</scope>
    <source>
        <strain evidence="6">OPF53</strain>
    </source>
</reference>
<dbReference type="Pfam" id="PF01473">
    <property type="entry name" value="Choline_bind_1"/>
    <property type="match status" value="3"/>
</dbReference>
<gene>
    <name evidence="6" type="ORF">ATOP_06660</name>
</gene>
<evidence type="ECO:0000256" key="3">
    <source>
        <dbReference type="PROSITE-ProRule" id="PRU00591"/>
    </source>
</evidence>
<proteinExistence type="predicted"/>
<dbReference type="Pfam" id="PF19127">
    <property type="entry name" value="Choline_bind_3"/>
    <property type="match status" value="5"/>
</dbReference>
<dbReference type="SUPFAM" id="SSF69360">
    <property type="entry name" value="Cell wall binding repeat"/>
    <property type="match status" value="2"/>
</dbReference>
<dbReference type="PROSITE" id="PS51170">
    <property type="entry name" value="CW"/>
    <property type="match status" value="2"/>
</dbReference>
<evidence type="ECO:0000313" key="6">
    <source>
        <dbReference type="EMBL" id="GJM55011.1"/>
    </source>
</evidence>
<feature type="repeat" description="Cell wall-binding" evidence="3">
    <location>
        <begin position="299"/>
        <end position="318"/>
    </location>
</feature>
<dbReference type="AlphaFoldDB" id="A0AAV5AZW5"/>
<dbReference type="CDD" id="cd02696">
    <property type="entry name" value="MurNAc-LAA"/>
    <property type="match status" value="1"/>
</dbReference>
<name>A0AAV5AZW5_9ACTN</name>
<keyword evidence="7" id="KW-1185">Reference proteome</keyword>
<evidence type="ECO:0000259" key="5">
    <source>
        <dbReference type="SMART" id="SM00646"/>
    </source>
</evidence>
<evidence type="ECO:0000313" key="7">
    <source>
        <dbReference type="Proteomes" id="UP001055025"/>
    </source>
</evidence>
<keyword evidence="4" id="KW-0732">Signal</keyword>
<feature type="chain" id="PRO_5043484178" description="MurNAc-LAA domain-containing protein" evidence="4">
    <location>
        <begin position="42"/>
        <end position="919"/>
    </location>
</feature>
<dbReference type="InterPro" id="IPR018337">
    <property type="entry name" value="Cell_wall/Cho-bd_repeat"/>
</dbReference>
<dbReference type="Gene3D" id="3.40.630.40">
    <property type="entry name" value="Zn-dependent exopeptidases"/>
    <property type="match status" value="1"/>
</dbReference>
<dbReference type="InterPro" id="IPR002508">
    <property type="entry name" value="MurNAc-LAA_cat"/>
</dbReference>
<sequence length="919" mass="99273">MKEKREVRSKNPGLKRAFKRAAVSACAAAAVSLALAVPAFAACGPVVLDAGHGGGDSGAVGNGLTESNLTWRITKYAEERLKQLGIPTVMARASENSNPSLYQRNKVAQDVKARAIVSFHINSGGGTGAEVLVANNAAYNNFCASETQSFGRDVLSRLSSLGLYNRGNKPRDYPSGSTVSLYASAQSSDYYAIVRNARASGFSGAIIEHGFIDRGDDALKFKSDAFLKQLGYADAEAIARQWPNSYSRPAASSYSSRWVASGSRWRWFDVSGAYGSYAAGRWVDSGGSRYYIGGDTYMVTGWAKISNQWYYFNAPNGDMAKGWKQVGGQWYWLRPSGNGYGPVGSMGTGWLQLDGQWYYLDGSGARVEGWRDIDGKRYYFMPGSGRMVTGVQTINGVQYRFDGSGACQGQVNKTGWSFENGAWYYYENGKKATGWKDVSGQRYYLDPANGVMAQGWKKVSGTWYWFRTSSGSGPAGSLGRGWLSDGGQWYFLDRSSGAMRTGWVDDGGARYWLRVDSSSGPEGSMGKGWLARDGHWYFLDRSSGAMARGWRDIDGKRYWFDTSGAMATGTRTIDGKTCVFDASGALVSQSVVKSGWQTEGSARYYYENGRKVTGWMSLDGHWFFFDRSSGAMRTGWISDGGKRYYLRTSSAYGPVGSMGTGWLSDGGKRYFLDRSSGAAATGVRVVDGRVCNFASDGALASDGPLNAWYDASWRPSSSSVSGSKVHFFDASGKEACTRTTNTPVMGSSSMGKDAFVKVFAAKIQGNYPQVYRSDAKYGATTPEAFAAAAWNAATSEGVRPEVLAAQVGNETGWLRFGGIVNANQCNFGGLGALDGNANGNAATFKNVQEGLLAQAQHLKAYSSKAALSQACVDPRFHLVNRGIAPYLEDYGADGHGGLVWASNRLYGRDLLSAMRSITG</sequence>
<evidence type="ECO:0000256" key="2">
    <source>
        <dbReference type="ARBA" id="ARBA00022801"/>
    </source>
</evidence>
<dbReference type="EMBL" id="BQKC01000001">
    <property type="protein sequence ID" value="GJM55011.1"/>
    <property type="molecule type" value="Genomic_DNA"/>
</dbReference>
<dbReference type="PANTHER" id="PTHR30404">
    <property type="entry name" value="N-ACETYLMURAMOYL-L-ALANINE AMIDASE"/>
    <property type="match status" value="1"/>
</dbReference>
<feature type="repeat" description="Cell wall-binding" evidence="3">
    <location>
        <begin position="347"/>
        <end position="366"/>
    </location>
</feature>
<dbReference type="GO" id="GO:0009253">
    <property type="term" value="P:peptidoglycan catabolic process"/>
    <property type="evidence" value="ECO:0007669"/>
    <property type="project" value="InterPro"/>
</dbReference>
<keyword evidence="2" id="KW-0378">Hydrolase</keyword>
<dbReference type="GO" id="GO:0008745">
    <property type="term" value="F:N-acetylmuramoyl-L-alanine amidase activity"/>
    <property type="evidence" value="ECO:0007669"/>
    <property type="project" value="InterPro"/>
</dbReference>
<dbReference type="InterPro" id="IPR050695">
    <property type="entry name" value="N-acetylmuramoyl_amidase_3"/>
</dbReference>
<comment type="caution">
    <text evidence="6">The sequence shown here is derived from an EMBL/GenBank/DDBJ whole genome shotgun (WGS) entry which is preliminary data.</text>
</comment>
<keyword evidence="1" id="KW-0677">Repeat</keyword>
<dbReference type="PANTHER" id="PTHR30404:SF0">
    <property type="entry name" value="N-ACETYLMURAMOYL-L-ALANINE AMIDASE AMIC"/>
    <property type="match status" value="1"/>
</dbReference>
<dbReference type="GO" id="GO:0030288">
    <property type="term" value="C:outer membrane-bounded periplasmic space"/>
    <property type="evidence" value="ECO:0007669"/>
    <property type="project" value="TreeGrafter"/>
</dbReference>
<organism evidence="6 7">
    <name type="scientific">Granulimonas faecalis</name>
    <dbReference type="NCBI Taxonomy" id="2894155"/>
    <lineage>
        <taxon>Bacteria</taxon>
        <taxon>Bacillati</taxon>
        <taxon>Actinomycetota</taxon>
        <taxon>Coriobacteriia</taxon>
        <taxon>Coriobacteriales</taxon>
        <taxon>Kribbibacteriaceae</taxon>
        <taxon>Granulimonas</taxon>
    </lineage>
</organism>
<dbReference type="RefSeq" id="WP_265590657.1">
    <property type="nucleotide sequence ID" value="NZ_BQKC01000001.1"/>
</dbReference>
<dbReference type="Proteomes" id="UP001055025">
    <property type="component" value="Unassembled WGS sequence"/>
</dbReference>
<feature type="signal peptide" evidence="4">
    <location>
        <begin position="1"/>
        <end position="41"/>
    </location>
</feature>
<dbReference type="Pfam" id="PF01520">
    <property type="entry name" value="Amidase_3"/>
    <property type="match status" value="1"/>
</dbReference>
<evidence type="ECO:0000256" key="4">
    <source>
        <dbReference type="SAM" id="SignalP"/>
    </source>
</evidence>
<evidence type="ECO:0000256" key="1">
    <source>
        <dbReference type="ARBA" id="ARBA00022737"/>
    </source>
</evidence>
<protein>
    <recommendedName>
        <fullName evidence="5">MurNAc-LAA domain-containing protein</fullName>
    </recommendedName>
</protein>